<dbReference type="EMBL" id="JAUJDW010000088">
    <property type="protein sequence ID" value="KAK0640142.1"/>
    <property type="molecule type" value="Genomic_DNA"/>
</dbReference>
<protein>
    <submittedName>
        <fullName evidence="2">Uncharacterized protein</fullName>
    </submittedName>
</protein>
<dbReference type="Proteomes" id="UP001175001">
    <property type="component" value="Unassembled WGS sequence"/>
</dbReference>
<evidence type="ECO:0000313" key="2">
    <source>
        <dbReference type="EMBL" id="KAK0640142.1"/>
    </source>
</evidence>
<feature type="region of interest" description="Disordered" evidence="1">
    <location>
        <begin position="1"/>
        <end position="29"/>
    </location>
</feature>
<accession>A0AA39XTV8</accession>
<feature type="compositionally biased region" description="Polar residues" evidence="1">
    <location>
        <begin position="8"/>
        <end position="24"/>
    </location>
</feature>
<comment type="caution">
    <text evidence="2">The sequence shown here is derived from an EMBL/GenBank/DDBJ whole genome shotgun (WGS) entry which is preliminary data.</text>
</comment>
<sequence>MAPIGGVVTQSLTQTSERGSSSKLNPHHHHDAAQIARIWMSMPARSDQQQAPLVAAARDECAEQRQGLAAGGPVSPAGAGPTRARDRRPAAADQTQPSAQTSITCSANTAAAAPAGIARADPNDHKLYDQLQSPLFGKLPAELRLLVWEHALTPTAAIDRPTVAVSLLESCRRAYDETKLMVFERNQVRAHLLKSPPPPPSNSKTTTADQHWTRLLSPAQQAATHLNLYVQPGASSSWGWNLVRWTKMAGDFAPHTLQLTLWFTSSGGWWAHHMSDIFKNISSLRRPIRAFVLEFRTERDRFAEFDKRVQELRDRRIVLSDERKTALVWDGEQPKYFEGSRVMMDSAFGRPTWLPEDEQPRWVSCLDPEKEGEREMLATVIRWEVESSSSA</sequence>
<feature type="region of interest" description="Disordered" evidence="1">
    <location>
        <begin position="64"/>
        <end position="103"/>
    </location>
</feature>
<reference evidence="2" key="1">
    <citation type="submission" date="2023-06" db="EMBL/GenBank/DDBJ databases">
        <title>Multi-omics analyses reveal the molecular pathogenesis toolkit of Lasiodiplodia hormozganensis, a cross-kingdom pathogen.</title>
        <authorList>
            <person name="Felix C."/>
            <person name="Meneses R."/>
            <person name="Goncalves M.F.M."/>
            <person name="Tilleman L."/>
            <person name="Duarte A.S."/>
            <person name="Jorrin-Novo J.V."/>
            <person name="Van De Peer Y."/>
            <person name="Deforce D."/>
            <person name="Van Nieuwerburgh F."/>
            <person name="Esteves A.C."/>
            <person name="Alves A."/>
        </authorList>
    </citation>
    <scope>NUCLEOTIDE SEQUENCE</scope>
    <source>
        <strain evidence="2">CBS 339.90</strain>
    </source>
</reference>
<organism evidence="2 3">
    <name type="scientific">Lasiodiplodia hormozganensis</name>
    <dbReference type="NCBI Taxonomy" id="869390"/>
    <lineage>
        <taxon>Eukaryota</taxon>
        <taxon>Fungi</taxon>
        <taxon>Dikarya</taxon>
        <taxon>Ascomycota</taxon>
        <taxon>Pezizomycotina</taxon>
        <taxon>Dothideomycetes</taxon>
        <taxon>Dothideomycetes incertae sedis</taxon>
        <taxon>Botryosphaeriales</taxon>
        <taxon>Botryosphaeriaceae</taxon>
        <taxon>Lasiodiplodia</taxon>
    </lineage>
</organism>
<feature type="compositionally biased region" description="Low complexity" evidence="1">
    <location>
        <begin position="71"/>
        <end position="82"/>
    </location>
</feature>
<gene>
    <name evidence="2" type="ORF">DIS24_g9640</name>
</gene>
<dbReference type="AlphaFoldDB" id="A0AA39XTV8"/>
<evidence type="ECO:0000313" key="3">
    <source>
        <dbReference type="Proteomes" id="UP001175001"/>
    </source>
</evidence>
<proteinExistence type="predicted"/>
<evidence type="ECO:0000256" key="1">
    <source>
        <dbReference type="SAM" id="MobiDB-lite"/>
    </source>
</evidence>
<name>A0AA39XTV8_9PEZI</name>
<keyword evidence="3" id="KW-1185">Reference proteome</keyword>